<dbReference type="AlphaFoldDB" id="B5RLU3"/>
<keyword evidence="9" id="KW-0564">Palmitate</keyword>
<name>B5RLU3_BORDL</name>
<proteinExistence type="inferred from homology"/>
<keyword evidence="7" id="KW-0732">Signal</keyword>
<dbReference type="PANTHER" id="PTHR34296">
    <property type="entry name" value="TRANSCRIPTIONAL ACTIVATOR PROTEIN MED"/>
    <property type="match status" value="1"/>
</dbReference>
<dbReference type="Proteomes" id="UP000000611">
    <property type="component" value="Chromosome"/>
</dbReference>
<dbReference type="InterPro" id="IPR028082">
    <property type="entry name" value="Peripla_BP_I"/>
</dbReference>
<dbReference type="GO" id="GO:0005886">
    <property type="term" value="C:plasma membrane"/>
    <property type="evidence" value="ECO:0007669"/>
    <property type="project" value="UniProtKB-SubCell"/>
</dbReference>
<evidence type="ECO:0000256" key="10">
    <source>
        <dbReference type="ARBA" id="ARBA00023288"/>
    </source>
</evidence>
<evidence type="ECO:0000256" key="7">
    <source>
        <dbReference type="ARBA" id="ARBA00022729"/>
    </source>
</evidence>
<evidence type="ECO:0000259" key="11">
    <source>
        <dbReference type="Pfam" id="PF02608"/>
    </source>
</evidence>
<keyword evidence="4" id="KW-0813">Transport</keyword>
<comment type="similarity">
    <text evidence="2">Belongs to the BMP lipoprotein family.</text>
</comment>
<dbReference type="STRING" id="412419.BDU_377"/>
<organism evidence="12 13">
    <name type="scientific">Borrelia duttonii (strain Ly)</name>
    <dbReference type="NCBI Taxonomy" id="412419"/>
    <lineage>
        <taxon>Bacteria</taxon>
        <taxon>Pseudomonadati</taxon>
        <taxon>Spirochaetota</taxon>
        <taxon>Spirochaetia</taxon>
        <taxon>Spirochaetales</taxon>
        <taxon>Borreliaceae</taxon>
        <taxon>Borrelia</taxon>
    </lineage>
</organism>
<evidence type="ECO:0000256" key="4">
    <source>
        <dbReference type="ARBA" id="ARBA00022448"/>
    </source>
</evidence>
<dbReference type="CDD" id="cd06354">
    <property type="entry name" value="PBP1_PrnA-like"/>
    <property type="match status" value="1"/>
</dbReference>
<evidence type="ECO:0000313" key="12">
    <source>
        <dbReference type="EMBL" id="ACH93329.1"/>
    </source>
</evidence>
<protein>
    <submittedName>
        <fullName evidence="12">Basic membrane protein C</fullName>
    </submittedName>
</protein>
<feature type="domain" description="ABC transporter substrate-binding protein PnrA-like" evidence="11">
    <location>
        <begin position="34"/>
        <end position="345"/>
    </location>
</feature>
<dbReference type="SUPFAM" id="SSF53822">
    <property type="entry name" value="Periplasmic binding protein-like I"/>
    <property type="match status" value="1"/>
</dbReference>
<evidence type="ECO:0000256" key="6">
    <source>
        <dbReference type="ARBA" id="ARBA00022519"/>
    </source>
</evidence>
<keyword evidence="13" id="KW-1185">Reference proteome</keyword>
<dbReference type="PANTHER" id="PTHR34296:SF2">
    <property type="entry name" value="ABC TRANSPORTER GUANOSINE-BINDING PROTEIN NUPN"/>
    <property type="match status" value="1"/>
</dbReference>
<evidence type="ECO:0000256" key="8">
    <source>
        <dbReference type="ARBA" id="ARBA00023136"/>
    </source>
</evidence>
<reference evidence="12 13" key="1">
    <citation type="journal article" date="2008" name="PLoS Genet.">
        <title>The genome of Borrelia recurrentis, the agent of deadly louse-borne relapsing fever, is a degraded subset of tick-borne Borrelia duttonii.</title>
        <authorList>
            <person name="Lescot M."/>
            <person name="Audic S."/>
            <person name="Robert C."/>
            <person name="Nguyen T.T."/>
            <person name="Blanc G."/>
            <person name="Cutler S.J."/>
            <person name="Wincker P."/>
            <person name="Couloux A."/>
            <person name="Claverie J.-M."/>
            <person name="Raoult D."/>
            <person name="Drancourt M."/>
        </authorList>
    </citation>
    <scope>NUCLEOTIDE SEQUENCE [LARGE SCALE GENOMIC DNA]</scope>
    <source>
        <strain evidence="12 13">Ly</strain>
    </source>
</reference>
<dbReference type="KEGG" id="bdu:BDU_377"/>
<evidence type="ECO:0000256" key="5">
    <source>
        <dbReference type="ARBA" id="ARBA00022475"/>
    </source>
</evidence>
<gene>
    <name evidence="12" type="primary">bmpC</name>
    <name evidence="12" type="ordered locus">BDU_377</name>
</gene>
<dbReference type="RefSeq" id="WP_012538140.1">
    <property type="nucleotide sequence ID" value="NC_011229.1"/>
</dbReference>
<keyword evidence="5" id="KW-1003">Cell membrane</keyword>
<dbReference type="PROSITE" id="PS51257">
    <property type="entry name" value="PROKAR_LIPOPROTEIN"/>
    <property type="match status" value="1"/>
</dbReference>
<evidence type="ECO:0000256" key="9">
    <source>
        <dbReference type="ARBA" id="ARBA00023139"/>
    </source>
</evidence>
<accession>B5RLU3</accession>
<evidence type="ECO:0000256" key="3">
    <source>
        <dbReference type="ARBA" id="ARBA00011245"/>
    </source>
</evidence>
<keyword evidence="6" id="KW-0997">Cell inner membrane</keyword>
<dbReference type="OrthoDB" id="9769871at2"/>
<dbReference type="InterPro" id="IPR050957">
    <property type="entry name" value="BMP_lipoprotein"/>
</dbReference>
<comment type="subcellular location">
    <subcellularLocation>
        <location evidence="1">Cell inner membrane</location>
        <topology evidence="1">Lipid-anchor</topology>
    </subcellularLocation>
</comment>
<sequence length="356" mass="39685">MSKNLSFILLFVLMFISCFFSKNKFARSVDDQIVIGLVAPGSFDDEGYFQSFLDGVMDIKNEFGTKVIPKVITPYPSEEKMLMTASELLSEDVFALQNKGANLVWFIGASFSDSVIRFAHENFNVLYGIIDPLHYENILIPQNFVAINFRSEEGSFLAGYLASKMSKSNRIGFVTGVNMDYVERFVIGFRAGAFYANPTTRVIVKRMLDEVDKVAGKLFAEHMYVEDGVDIIFPVMGPASLGMFKAAKELGVGHYIIGVNKDQSYLAPGHVITSVIKDVGQAIHDYSANLIKNHKFAGGKVFDLGLEDNVIDIIKDPDIIDSGLIDVLIEIQTKIIKKELIVPSTEHEFDLFKARL</sequence>
<evidence type="ECO:0000256" key="2">
    <source>
        <dbReference type="ARBA" id="ARBA00008610"/>
    </source>
</evidence>
<dbReference type="EMBL" id="CP000976">
    <property type="protein sequence ID" value="ACH93329.1"/>
    <property type="molecule type" value="Genomic_DNA"/>
</dbReference>
<evidence type="ECO:0000256" key="1">
    <source>
        <dbReference type="ARBA" id="ARBA00004519"/>
    </source>
</evidence>
<dbReference type="eggNOG" id="COG1744">
    <property type="taxonomic scope" value="Bacteria"/>
</dbReference>
<keyword evidence="8" id="KW-0472">Membrane</keyword>
<evidence type="ECO:0000313" key="13">
    <source>
        <dbReference type="Proteomes" id="UP000000611"/>
    </source>
</evidence>
<keyword evidence="10" id="KW-0449">Lipoprotein</keyword>
<dbReference type="HOGENOM" id="CLU_038813_0_2_12"/>
<dbReference type="Pfam" id="PF02608">
    <property type="entry name" value="Bmp"/>
    <property type="match status" value="1"/>
</dbReference>
<comment type="subunit">
    <text evidence="3">Monomer.</text>
</comment>
<dbReference type="InterPro" id="IPR003760">
    <property type="entry name" value="PnrA-like"/>
</dbReference>
<dbReference type="Gene3D" id="3.40.50.2300">
    <property type="match status" value="2"/>
</dbReference>